<organism evidence="12 13">
    <name type="scientific">Lepraria neglecta</name>
    <dbReference type="NCBI Taxonomy" id="209136"/>
    <lineage>
        <taxon>Eukaryota</taxon>
        <taxon>Fungi</taxon>
        <taxon>Dikarya</taxon>
        <taxon>Ascomycota</taxon>
        <taxon>Pezizomycotina</taxon>
        <taxon>Lecanoromycetes</taxon>
        <taxon>OSLEUM clade</taxon>
        <taxon>Lecanoromycetidae</taxon>
        <taxon>Lecanorales</taxon>
        <taxon>Lecanorineae</taxon>
        <taxon>Stereocaulaceae</taxon>
        <taxon>Lepraria</taxon>
    </lineage>
</organism>
<accession>A0AAD9Z6P7</accession>
<keyword evidence="13" id="KW-1185">Reference proteome</keyword>
<keyword evidence="7" id="KW-0943">RNA-mediated gene silencing</keyword>
<evidence type="ECO:0000313" key="12">
    <source>
        <dbReference type="EMBL" id="KAK3172474.1"/>
    </source>
</evidence>
<evidence type="ECO:0000256" key="6">
    <source>
        <dbReference type="ARBA" id="ARBA00022884"/>
    </source>
</evidence>
<comment type="caution">
    <text evidence="12">The sequence shown here is derived from an EMBL/GenBank/DDBJ whole genome shotgun (WGS) entry which is preliminary data.</text>
</comment>
<protein>
    <recommendedName>
        <fullName evidence="2">RNA-directed RNA polymerase</fullName>
        <ecNumber evidence="2">2.7.7.48</ecNumber>
    </recommendedName>
</protein>
<evidence type="ECO:0000259" key="10">
    <source>
        <dbReference type="Pfam" id="PF05183"/>
    </source>
</evidence>
<dbReference type="Proteomes" id="UP001276659">
    <property type="component" value="Unassembled WGS sequence"/>
</dbReference>
<dbReference type="EMBL" id="JASNWA010000007">
    <property type="protein sequence ID" value="KAK3172474.1"/>
    <property type="molecule type" value="Genomic_DNA"/>
</dbReference>
<feature type="compositionally biased region" description="Polar residues" evidence="9">
    <location>
        <begin position="69"/>
        <end position="80"/>
    </location>
</feature>
<evidence type="ECO:0000256" key="7">
    <source>
        <dbReference type="ARBA" id="ARBA00023158"/>
    </source>
</evidence>
<reference evidence="12" key="1">
    <citation type="submission" date="2022-11" db="EMBL/GenBank/DDBJ databases">
        <title>Chromosomal genome sequence assembly and mating type (MAT) locus characterization of the leprose asexual lichenized fungus Lepraria neglecta (Nyl.) Erichsen.</title>
        <authorList>
            <person name="Allen J.L."/>
            <person name="Pfeffer B."/>
        </authorList>
    </citation>
    <scope>NUCLEOTIDE SEQUENCE</scope>
    <source>
        <strain evidence="12">Allen 5258</strain>
    </source>
</reference>
<keyword evidence="6" id="KW-0694">RNA-binding</keyword>
<feature type="compositionally biased region" description="Basic and acidic residues" evidence="9">
    <location>
        <begin position="47"/>
        <end position="60"/>
    </location>
</feature>
<evidence type="ECO:0000256" key="5">
    <source>
        <dbReference type="ARBA" id="ARBA00022695"/>
    </source>
</evidence>
<evidence type="ECO:0000256" key="2">
    <source>
        <dbReference type="ARBA" id="ARBA00012494"/>
    </source>
</evidence>
<dbReference type="SUPFAM" id="SSF54928">
    <property type="entry name" value="RNA-binding domain, RBD"/>
    <property type="match status" value="1"/>
</dbReference>
<keyword evidence="4" id="KW-0808">Transferase</keyword>
<feature type="compositionally biased region" description="Low complexity" evidence="9">
    <location>
        <begin position="206"/>
        <end position="220"/>
    </location>
</feature>
<gene>
    <name evidence="12" type="ORF">OEA41_005796</name>
</gene>
<evidence type="ECO:0000256" key="9">
    <source>
        <dbReference type="SAM" id="MobiDB-lite"/>
    </source>
</evidence>
<feature type="region of interest" description="Disordered" evidence="9">
    <location>
        <begin position="236"/>
        <end position="268"/>
    </location>
</feature>
<dbReference type="GO" id="GO:0030422">
    <property type="term" value="P:siRNA processing"/>
    <property type="evidence" value="ECO:0007669"/>
    <property type="project" value="TreeGrafter"/>
</dbReference>
<feature type="domain" description="RDRP C-terminal head" evidence="11">
    <location>
        <begin position="1233"/>
        <end position="1382"/>
    </location>
</feature>
<dbReference type="InterPro" id="IPR057596">
    <property type="entry name" value="RDRP_core"/>
</dbReference>
<dbReference type="GO" id="GO:0031380">
    <property type="term" value="C:nuclear RNA-directed RNA polymerase complex"/>
    <property type="evidence" value="ECO:0007669"/>
    <property type="project" value="TreeGrafter"/>
</dbReference>
<feature type="region of interest" description="Disordered" evidence="9">
    <location>
        <begin position="1451"/>
        <end position="1499"/>
    </location>
</feature>
<comment type="catalytic activity">
    <reaction evidence="8">
        <text>RNA(n) + a ribonucleoside 5'-triphosphate = RNA(n+1) + diphosphate</text>
        <dbReference type="Rhea" id="RHEA:21248"/>
        <dbReference type="Rhea" id="RHEA-COMP:14527"/>
        <dbReference type="Rhea" id="RHEA-COMP:17342"/>
        <dbReference type="ChEBI" id="CHEBI:33019"/>
        <dbReference type="ChEBI" id="CHEBI:61557"/>
        <dbReference type="ChEBI" id="CHEBI:140395"/>
        <dbReference type="EC" id="2.7.7.48"/>
    </reaction>
</comment>
<dbReference type="InterPro" id="IPR058752">
    <property type="entry name" value="RDRP_C_head"/>
</dbReference>
<feature type="compositionally biased region" description="Polar residues" evidence="9">
    <location>
        <begin position="95"/>
        <end position="119"/>
    </location>
</feature>
<feature type="compositionally biased region" description="Polar residues" evidence="9">
    <location>
        <begin position="1470"/>
        <end position="1489"/>
    </location>
</feature>
<feature type="region of interest" description="Disordered" evidence="9">
    <location>
        <begin position="1637"/>
        <end position="1664"/>
    </location>
</feature>
<evidence type="ECO:0000259" key="11">
    <source>
        <dbReference type="Pfam" id="PF26253"/>
    </source>
</evidence>
<dbReference type="PANTHER" id="PTHR23079">
    <property type="entry name" value="RNA-DEPENDENT RNA POLYMERASE"/>
    <property type="match status" value="1"/>
</dbReference>
<keyword evidence="5" id="KW-0548">Nucleotidyltransferase</keyword>
<feature type="region of interest" description="Disordered" evidence="9">
    <location>
        <begin position="1401"/>
        <end position="1420"/>
    </location>
</feature>
<feature type="compositionally biased region" description="Polar residues" evidence="9">
    <location>
        <begin position="236"/>
        <end position="245"/>
    </location>
</feature>
<dbReference type="CDD" id="cd00590">
    <property type="entry name" value="RRM_SF"/>
    <property type="match status" value="1"/>
</dbReference>
<feature type="region of interest" description="Disordered" evidence="9">
    <location>
        <begin position="31"/>
        <end position="129"/>
    </location>
</feature>
<evidence type="ECO:0000256" key="4">
    <source>
        <dbReference type="ARBA" id="ARBA00022679"/>
    </source>
</evidence>
<dbReference type="GO" id="GO:0003968">
    <property type="term" value="F:RNA-directed RNA polymerase activity"/>
    <property type="evidence" value="ECO:0007669"/>
    <property type="project" value="UniProtKB-KW"/>
</dbReference>
<feature type="region of interest" description="Disordered" evidence="9">
    <location>
        <begin position="1555"/>
        <end position="1578"/>
    </location>
</feature>
<proteinExistence type="inferred from homology"/>
<dbReference type="InterPro" id="IPR007855">
    <property type="entry name" value="RDRP"/>
</dbReference>
<feature type="compositionally biased region" description="Basic and acidic residues" evidence="9">
    <location>
        <begin position="1651"/>
        <end position="1660"/>
    </location>
</feature>
<sequence>MAIQGPDAMTPSLKLRNLDQTSPALWSAQMYKQSEGGHGKAAVRLPNTDERLPLEKRASDLEAVDAATESDQQSSFTPPLSSSSSSSSLEYHHPTVQSSSNNHGQDVNESLRDLSSQGSRGLGDPRNKSIKVAKLRYQQKKLATQQAAEAVHKVSGGVLQAHIATSSESGSPPSRMDSFSSTSLARKAGPQPVVRLPQQPSFAPHSMESNSSNPSSSFVSQHPLPNERVNAVSNPLLSYGRSNDNTYRRSPPQQSHGQYPSNQAGGYRRSNHNNWTQWVELSVKIFDLPPITTTRDLYKGFSQEGNVVVIQLYENSRGERDGTAVVRFRMCTTLPNFETDITFRQDMLHREITVEFPMRILDPRTNQGNHGGPNVGKHDRAECFRFCIPFSQTKTIHRIGMKGNNMVLLISLPTPPKFFKLIDKAQSHDDAAKFWKDRDAWYRQTNVVYDPNHLKKKALTLQKTKPIIDLGRWTTYRLVFDMSKNDSHQFTNMRQALRDYNVEILPFPGFRVALDNRPAVWQLLDRPRRTINGLDELAQDDMPRLAFEVRYQLEVCISHGYLNEYNLSRAFVNRLMSMSVGQARDLLEYVANQGKARFNPMALFQLTVGDGTLLRSKIPHYCVYIRSATVTPTTVHFQTPTAETSNRIIRQFAEHADRFLRVRFTDEKLEGAIHSTDKNTMNEVFTRVKRVLKNGILIGDRQYEYLASGNSQFREHGAYFFAPLPNLPTEKIRKWMGLFSEIETVPLYACRLGQCFSTTRAIHGAKATIVEISDVERNGFKFTDGVGRISPFLAHLAASELGIMHNSTETPSVFQIRLGGCKGILALSPSTAAREIHIRKSQYKFPAMHEGLEIIRWSQYACANLNRQLILILSALGVPDHVFIQKMRLQLSKLEQAMTDETIALSILQKDIDHNQMTLAVASMILDGFQRSEEPFMMSLLQLWRAWSIKYLKEKARITIGGGALLFGCVDETAILQGHFNDVPRPPMNASSEEKANYVPQVFVQLSKGSGNKPEVILGPMLLARNPSLHPGDVRVVCGVNILELHHLKDVVVLPQTGDRDVAGMCSGGDLDGDDFLVIWDHDLLPREWNAEPMDYSRPPTLVHKNIGVDDLTTFFVTYMKNDTLARIANAHQAMADFLEEGVKDEKCLKLAALHSMAVDYVKTGQPAQMTRDLQPPKWPHFMNNEYRKADKTYTSRKVLGQLFDQVERIDFVPLFASPFDDRILGAYDLSAHMLQSASDVKKEYDAHMRRIMAQHEIKTEFEVWSTFVLQQIKTTTAFKFHEVIGELSVALKEQFRALCRERAGGKDFEQLGPFVAAMYKVTSTEMARALRECQQFQNIGGQQRPLREMTPEKMPLMSFPWLFPDILGNIAKRNTTAIDEQLPVYEQAPSATEMTRESLEAARTTIDSTRPRRNRQTLSLLDAEDDLQTAEGVTHRGEVLELFDKSDKLNDSRIGHDRKDSPSNGEDAMSSTLSAEARMTPNSPTLGSSLGRPPLRSPEHVDLGTLRTSSLADISMGLSGSNGDSLLVSPSFSSEGSLGMTSLLDLEEESSMNGETLDYNGQDETSKLARDGSMPHGSNLRLLQELMLDSESNSEESRVSVGKPSYGNSEPSTPLYKGEGELVGPCQDDIQAEKQIIGKSDKKEEEEEKSEEKDGHAEDIDGGVEEVEICFDNKSRLLDQLASIGEDDPQAALHIAESNASGIMPLIYHHSTEVNLSRNPC</sequence>
<feature type="domain" description="RDRP core" evidence="10">
    <location>
        <begin position="630"/>
        <end position="1207"/>
    </location>
</feature>
<evidence type="ECO:0000256" key="8">
    <source>
        <dbReference type="ARBA" id="ARBA00048744"/>
    </source>
</evidence>
<feature type="region of interest" description="Disordered" evidence="9">
    <location>
        <begin position="163"/>
        <end position="223"/>
    </location>
</feature>
<dbReference type="InterPro" id="IPR035979">
    <property type="entry name" value="RBD_domain_sf"/>
</dbReference>
<dbReference type="EC" id="2.7.7.48" evidence="2"/>
<feature type="compositionally biased region" description="Polar residues" evidence="9">
    <location>
        <begin position="251"/>
        <end position="264"/>
    </location>
</feature>
<evidence type="ECO:0000256" key="3">
    <source>
        <dbReference type="ARBA" id="ARBA00022484"/>
    </source>
</evidence>
<feature type="region of interest" description="Disordered" evidence="9">
    <location>
        <begin position="1590"/>
        <end position="1621"/>
    </location>
</feature>
<dbReference type="Pfam" id="PF26253">
    <property type="entry name" value="RdRP_head"/>
    <property type="match status" value="1"/>
</dbReference>
<name>A0AAD9Z6P7_9LECA</name>
<dbReference type="Pfam" id="PF05183">
    <property type="entry name" value="RdRP"/>
    <property type="match status" value="1"/>
</dbReference>
<feature type="compositionally biased region" description="Basic and acidic residues" evidence="9">
    <location>
        <begin position="1451"/>
        <end position="1462"/>
    </location>
</feature>
<dbReference type="PANTHER" id="PTHR23079:SF55">
    <property type="entry name" value="RNA-DIRECTED RNA POLYMERASE"/>
    <property type="match status" value="1"/>
</dbReference>
<evidence type="ECO:0000313" key="13">
    <source>
        <dbReference type="Proteomes" id="UP001276659"/>
    </source>
</evidence>
<evidence type="ECO:0000256" key="1">
    <source>
        <dbReference type="ARBA" id="ARBA00005762"/>
    </source>
</evidence>
<dbReference type="GO" id="GO:0003723">
    <property type="term" value="F:RNA binding"/>
    <property type="evidence" value="ECO:0007669"/>
    <property type="project" value="UniProtKB-KW"/>
</dbReference>
<keyword evidence="3" id="KW-0696">RNA-directed RNA polymerase</keyword>
<comment type="similarity">
    <text evidence="1">Belongs to the RdRP family.</text>
</comment>
<feature type="compositionally biased region" description="Polar residues" evidence="9">
    <location>
        <begin position="163"/>
        <end position="184"/>
    </location>
</feature>